<feature type="compositionally biased region" description="Basic and acidic residues" evidence="1">
    <location>
        <begin position="42"/>
        <end position="52"/>
    </location>
</feature>
<proteinExistence type="predicted"/>
<dbReference type="EMBL" id="VSRR010102826">
    <property type="protein sequence ID" value="MPC95591.1"/>
    <property type="molecule type" value="Genomic_DNA"/>
</dbReference>
<gene>
    <name evidence="2" type="ORF">E2C01_090809</name>
</gene>
<comment type="caution">
    <text evidence="2">The sequence shown here is derived from an EMBL/GenBank/DDBJ whole genome shotgun (WGS) entry which is preliminary data.</text>
</comment>
<reference evidence="2 3" key="1">
    <citation type="submission" date="2019-05" db="EMBL/GenBank/DDBJ databases">
        <title>Another draft genome of Portunus trituberculatus and its Hox gene families provides insights of decapod evolution.</title>
        <authorList>
            <person name="Jeong J.-H."/>
            <person name="Song I."/>
            <person name="Kim S."/>
            <person name="Choi T."/>
            <person name="Kim D."/>
            <person name="Ryu S."/>
            <person name="Kim W."/>
        </authorList>
    </citation>
    <scope>NUCLEOTIDE SEQUENCE [LARGE SCALE GENOMIC DNA]</scope>
    <source>
        <tissue evidence="2">Muscle</tissue>
    </source>
</reference>
<feature type="compositionally biased region" description="Basic and acidic residues" evidence="1">
    <location>
        <begin position="14"/>
        <end position="33"/>
    </location>
</feature>
<name>A0A5B7JCD0_PORTR</name>
<accession>A0A5B7JCD0</accession>
<feature type="region of interest" description="Disordered" evidence="1">
    <location>
        <begin position="1"/>
        <end position="74"/>
    </location>
</feature>
<sequence length="74" mass="8764">MEYFPQVPSGRWGDGMRGRDRNTSYDWGRDGHSRQWGSSSHWDSHPPPERHRDSYRRRSRSYSPPGRWSVSSIS</sequence>
<evidence type="ECO:0000313" key="2">
    <source>
        <dbReference type="EMBL" id="MPC95591.1"/>
    </source>
</evidence>
<protein>
    <submittedName>
        <fullName evidence="2">Uncharacterized protein</fullName>
    </submittedName>
</protein>
<evidence type="ECO:0000313" key="3">
    <source>
        <dbReference type="Proteomes" id="UP000324222"/>
    </source>
</evidence>
<dbReference type="Proteomes" id="UP000324222">
    <property type="component" value="Unassembled WGS sequence"/>
</dbReference>
<organism evidence="2 3">
    <name type="scientific">Portunus trituberculatus</name>
    <name type="common">Swimming crab</name>
    <name type="synonym">Neptunus trituberculatus</name>
    <dbReference type="NCBI Taxonomy" id="210409"/>
    <lineage>
        <taxon>Eukaryota</taxon>
        <taxon>Metazoa</taxon>
        <taxon>Ecdysozoa</taxon>
        <taxon>Arthropoda</taxon>
        <taxon>Crustacea</taxon>
        <taxon>Multicrustacea</taxon>
        <taxon>Malacostraca</taxon>
        <taxon>Eumalacostraca</taxon>
        <taxon>Eucarida</taxon>
        <taxon>Decapoda</taxon>
        <taxon>Pleocyemata</taxon>
        <taxon>Brachyura</taxon>
        <taxon>Eubrachyura</taxon>
        <taxon>Portunoidea</taxon>
        <taxon>Portunidae</taxon>
        <taxon>Portuninae</taxon>
        <taxon>Portunus</taxon>
    </lineage>
</organism>
<dbReference type="AlphaFoldDB" id="A0A5B7JCD0"/>
<evidence type="ECO:0000256" key="1">
    <source>
        <dbReference type="SAM" id="MobiDB-lite"/>
    </source>
</evidence>
<keyword evidence="3" id="KW-1185">Reference proteome</keyword>